<keyword evidence="3" id="KW-0812">Transmembrane</keyword>
<evidence type="ECO:0000259" key="4">
    <source>
        <dbReference type="PROSITE" id="PS50146"/>
    </source>
</evidence>
<dbReference type="PROSITE" id="PS50146">
    <property type="entry name" value="DAGK"/>
    <property type="match status" value="1"/>
</dbReference>
<comment type="cofactor">
    <cofactor evidence="1">
        <name>Mg(2+)</name>
        <dbReference type="ChEBI" id="CHEBI:18420"/>
    </cofactor>
</comment>
<evidence type="ECO:0000256" key="1">
    <source>
        <dbReference type="ARBA" id="ARBA00001946"/>
    </source>
</evidence>
<dbReference type="InterPro" id="IPR001206">
    <property type="entry name" value="Diacylglycerol_kinase_cat_dom"/>
</dbReference>
<comment type="caution">
    <text evidence="5">The sequence shown here is derived from an EMBL/GenBank/DDBJ whole genome shotgun (WGS) entry which is preliminary data.</text>
</comment>
<evidence type="ECO:0000313" key="5">
    <source>
        <dbReference type="EMBL" id="PKY66298.1"/>
    </source>
</evidence>
<accession>A0A2I1I581</accession>
<feature type="transmembrane region" description="Helical" evidence="3">
    <location>
        <begin position="6"/>
        <end position="26"/>
    </location>
</feature>
<dbReference type="InterPro" id="IPR017438">
    <property type="entry name" value="ATP-NAD_kinase_N"/>
</dbReference>
<dbReference type="Proteomes" id="UP000234545">
    <property type="component" value="Unassembled WGS sequence"/>
</dbReference>
<keyword evidence="5" id="KW-0808">Transferase</keyword>
<organism evidence="5 6">
    <name type="scientific">Schaalia turicensis</name>
    <dbReference type="NCBI Taxonomy" id="131111"/>
    <lineage>
        <taxon>Bacteria</taxon>
        <taxon>Bacillati</taxon>
        <taxon>Actinomycetota</taxon>
        <taxon>Actinomycetes</taxon>
        <taxon>Actinomycetales</taxon>
        <taxon>Actinomycetaceae</taxon>
        <taxon>Schaalia</taxon>
    </lineage>
</organism>
<dbReference type="PANTHER" id="PTHR12358:SF54">
    <property type="entry name" value="SPHINGOSINE KINASE RELATED PROTEIN"/>
    <property type="match status" value="1"/>
</dbReference>
<evidence type="ECO:0000256" key="2">
    <source>
        <dbReference type="ARBA" id="ARBA00005983"/>
    </source>
</evidence>
<sequence length="446" mass="47179">MTIWIVIGILALAFVLFGVVWLWRWYQTRQARLQLRKDAMLTPSSAFDPKRGRPRPWVIVNPAKHDDLDAFKAEVNQAAHQMGIDHVHWRETTTEDPGTGQAIDALAQGASIIIASGGDGTVRAVAAGVAGSGVRMGIIPAGTGNILARNLGIPINDPAQAMRIALGENHQALDCGWLCVDNVDTPSEIPAEGMLVRAALTKNRVDTDTPSSLDHADSSLAHRAQNLPGTDEYSFVVIAGLGFDGETMAATDSELKKKVGWVAYVVAALGAIAKEGTKLRLMLRNPKPIADPVGDAPGGDEHSRVIDKSATISGVSVPNQPESVLTWVHSRTVMFANCGELPFITLAPGARVDDGLIDVIAVNTEAGVLGWADLSLKIMGQGLGVKTMNLPVSAGKIQFRQAEGASVAAQSPQVIQVDGDAIGTARTVHVRLDPQALDIAVPGLEN</sequence>
<protein>
    <submittedName>
        <fullName evidence="5">Diacylglycerol kinase</fullName>
    </submittedName>
</protein>
<feature type="domain" description="DAGKc" evidence="4">
    <location>
        <begin position="51"/>
        <end position="182"/>
    </location>
</feature>
<keyword evidence="3" id="KW-1133">Transmembrane helix</keyword>
<reference evidence="5 6" key="1">
    <citation type="submission" date="2017-12" db="EMBL/GenBank/DDBJ databases">
        <title>Phylogenetic diversity of female urinary microbiome.</title>
        <authorList>
            <person name="Thomas-White K."/>
            <person name="Wolfe A.J."/>
        </authorList>
    </citation>
    <scope>NUCLEOTIDE SEQUENCE [LARGE SCALE GENOMIC DNA]</scope>
    <source>
        <strain evidence="5 6">UMB0250</strain>
    </source>
</reference>
<evidence type="ECO:0000313" key="6">
    <source>
        <dbReference type="Proteomes" id="UP000234545"/>
    </source>
</evidence>
<evidence type="ECO:0000256" key="3">
    <source>
        <dbReference type="SAM" id="Phobius"/>
    </source>
</evidence>
<dbReference type="SMART" id="SM00046">
    <property type="entry name" value="DAGKc"/>
    <property type="match status" value="1"/>
</dbReference>
<dbReference type="PANTHER" id="PTHR12358">
    <property type="entry name" value="SPHINGOSINE KINASE"/>
    <property type="match status" value="1"/>
</dbReference>
<name>A0A2I1I581_9ACTO</name>
<comment type="similarity">
    <text evidence="2">Belongs to the diacylglycerol/lipid kinase family.</text>
</comment>
<gene>
    <name evidence="5" type="ORF">CYJ25_04800</name>
</gene>
<dbReference type="SUPFAM" id="SSF111331">
    <property type="entry name" value="NAD kinase/diacylglycerol kinase-like"/>
    <property type="match status" value="1"/>
</dbReference>
<dbReference type="EMBL" id="PKKJ01000004">
    <property type="protein sequence ID" value="PKY66298.1"/>
    <property type="molecule type" value="Genomic_DNA"/>
</dbReference>
<proteinExistence type="inferred from homology"/>
<dbReference type="Pfam" id="PF00781">
    <property type="entry name" value="DAGK_cat"/>
    <property type="match status" value="1"/>
</dbReference>
<dbReference type="AlphaFoldDB" id="A0A2I1I581"/>
<dbReference type="Gene3D" id="2.60.200.40">
    <property type="match status" value="1"/>
</dbReference>
<dbReference type="InterPro" id="IPR016064">
    <property type="entry name" value="NAD/diacylglycerol_kinase_sf"/>
</dbReference>
<keyword evidence="5" id="KW-0418">Kinase</keyword>
<dbReference type="OrthoDB" id="3171056at2"/>
<dbReference type="Gene3D" id="3.40.50.10330">
    <property type="entry name" value="Probable inorganic polyphosphate/atp-NAD kinase, domain 1"/>
    <property type="match status" value="1"/>
</dbReference>
<dbReference type="InterPro" id="IPR050187">
    <property type="entry name" value="Lipid_Phosphate_FormReg"/>
</dbReference>
<dbReference type="GO" id="GO:0016301">
    <property type="term" value="F:kinase activity"/>
    <property type="evidence" value="ECO:0007669"/>
    <property type="project" value="UniProtKB-KW"/>
</dbReference>
<keyword evidence="3" id="KW-0472">Membrane</keyword>
<dbReference type="RefSeq" id="WP_101628062.1">
    <property type="nucleotide sequence ID" value="NZ_PKKJ01000004.1"/>
</dbReference>